<evidence type="ECO:0000313" key="1">
    <source>
        <dbReference type="EMBL" id="WNM63470.1"/>
    </source>
</evidence>
<keyword evidence="2" id="KW-1185">Reference proteome</keyword>
<dbReference type="RefSeq" id="WP_312748107.1">
    <property type="nucleotide sequence ID" value="NZ_CP116968.1"/>
</dbReference>
<evidence type="ECO:0008006" key="3">
    <source>
        <dbReference type="Google" id="ProtNLM"/>
    </source>
</evidence>
<dbReference type="SUPFAM" id="SSF48452">
    <property type="entry name" value="TPR-like"/>
    <property type="match status" value="1"/>
</dbReference>
<name>A0AA96GNF0_9BACT</name>
<dbReference type="Proteomes" id="UP001302494">
    <property type="component" value="Chromosome"/>
</dbReference>
<evidence type="ECO:0000313" key="2">
    <source>
        <dbReference type="Proteomes" id="UP001302494"/>
    </source>
</evidence>
<accession>A0AA96GNF0</accession>
<gene>
    <name evidence="1" type="ORF">PQG83_06875</name>
</gene>
<protein>
    <recommendedName>
        <fullName evidence="3">Tetratricopeptide repeat protein</fullName>
    </recommendedName>
</protein>
<dbReference type="KEGG" id="nneo:PQG83_06875"/>
<dbReference type="EMBL" id="CP116968">
    <property type="protein sequence ID" value="WNM63470.1"/>
    <property type="molecule type" value="Genomic_DNA"/>
</dbReference>
<sequence>MTISSLSERGREMMMCLGVGVILLGTLPLSNGWAQSDQTPVLPMQSLAHAKVFLMAGDYRRAVEACQENIDRNPSVEAYVYLAYVYEAIDGYLGALAKQEDYVKVEQLALNLTARDVLDLIDPPNVMPRMAQELIHEGIRQQFDVTAAMANRLSRTRTDELWAQQTRWRALKPDSWWTGTPDEWQW</sequence>
<dbReference type="InterPro" id="IPR011990">
    <property type="entry name" value="TPR-like_helical_dom_sf"/>
</dbReference>
<proteinExistence type="predicted"/>
<organism evidence="1 2">
    <name type="scientific">Candidatus Nitrospira neomarina</name>
    <dbReference type="NCBI Taxonomy" id="3020899"/>
    <lineage>
        <taxon>Bacteria</taxon>
        <taxon>Pseudomonadati</taxon>
        <taxon>Nitrospirota</taxon>
        <taxon>Nitrospiria</taxon>
        <taxon>Nitrospirales</taxon>
        <taxon>Nitrospiraceae</taxon>
        <taxon>Nitrospira</taxon>
    </lineage>
</organism>
<reference evidence="1 2" key="1">
    <citation type="submission" date="2023-01" db="EMBL/GenBank/DDBJ databases">
        <title>Cultivation and genomic characterization of new, ubiquitous marine nitrite-oxidizing bacteria from the Nitrospirales.</title>
        <authorList>
            <person name="Mueller A.J."/>
            <person name="Daebeler A."/>
            <person name="Herbold C.W."/>
            <person name="Kirkegaard R.H."/>
            <person name="Daims H."/>
        </authorList>
    </citation>
    <scope>NUCLEOTIDE SEQUENCE [LARGE SCALE GENOMIC DNA]</scope>
    <source>
        <strain evidence="1 2">DK</strain>
    </source>
</reference>
<dbReference type="AlphaFoldDB" id="A0AA96GNF0"/>